<evidence type="ECO:0000256" key="1">
    <source>
        <dbReference type="ARBA" id="ARBA00004496"/>
    </source>
</evidence>
<feature type="compositionally biased region" description="Basic and acidic residues" evidence="8">
    <location>
        <begin position="198"/>
        <end position="207"/>
    </location>
</feature>
<proteinExistence type="inferred from homology"/>
<keyword evidence="10" id="KW-1185">Reference proteome</keyword>
<accession>A0A934WR99</accession>
<dbReference type="PANTHER" id="PTHR35794">
    <property type="entry name" value="CELL DIVISION PROTEIN DIVIVA"/>
    <property type="match status" value="1"/>
</dbReference>
<dbReference type="GO" id="GO:0051301">
    <property type="term" value="P:cell division"/>
    <property type="evidence" value="ECO:0007669"/>
    <property type="project" value="UniProtKB-KW"/>
</dbReference>
<reference evidence="9" key="1">
    <citation type="submission" date="2021-01" db="EMBL/GenBank/DDBJ databases">
        <title>Genome public.</title>
        <authorList>
            <person name="Liu C."/>
            <person name="Sun Q."/>
        </authorList>
    </citation>
    <scope>NUCLEOTIDE SEQUENCE</scope>
    <source>
        <strain evidence="9">M6</strain>
    </source>
</reference>
<evidence type="ECO:0000256" key="7">
    <source>
        <dbReference type="SAM" id="Coils"/>
    </source>
</evidence>
<feature type="compositionally biased region" description="Acidic residues" evidence="8">
    <location>
        <begin position="177"/>
        <end position="191"/>
    </location>
</feature>
<dbReference type="AlphaFoldDB" id="A0A934WR99"/>
<feature type="coiled-coil region" evidence="7">
    <location>
        <begin position="29"/>
        <end position="70"/>
    </location>
</feature>
<dbReference type="PANTHER" id="PTHR35794:SF2">
    <property type="entry name" value="CELL DIVISION PROTEIN DIVIVA"/>
    <property type="match status" value="1"/>
</dbReference>
<evidence type="ECO:0000313" key="9">
    <source>
        <dbReference type="EMBL" id="MBK6087967.1"/>
    </source>
</evidence>
<evidence type="ECO:0000256" key="6">
    <source>
        <dbReference type="ARBA" id="ARBA00023306"/>
    </source>
</evidence>
<evidence type="ECO:0000256" key="2">
    <source>
        <dbReference type="ARBA" id="ARBA00009008"/>
    </source>
</evidence>
<comment type="subcellular location">
    <subcellularLocation>
        <location evidence="1">Cytoplasm</location>
    </subcellularLocation>
</comment>
<dbReference type="Pfam" id="PF05103">
    <property type="entry name" value="DivIVA"/>
    <property type="match status" value="1"/>
</dbReference>
<dbReference type="NCBIfam" id="TIGR03544">
    <property type="entry name" value="DivI1A_domain"/>
    <property type="match status" value="1"/>
</dbReference>
<dbReference type="InterPro" id="IPR019933">
    <property type="entry name" value="DivIVA_domain"/>
</dbReference>
<dbReference type="EMBL" id="JAEQMG010000048">
    <property type="protein sequence ID" value="MBK6087967.1"/>
    <property type="molecule type" value="Genomic_DNA"/>
</dbReference>
<evidence type="ECO:0000256" key="5">
    <source>
        <dbReference type="ARBA" id="ARBA00023054"/>
    </source>
</evidence>
<sequence>MLTIDEIREVSFRRAGKNGYNAADVDEFIDDVTDTVEQLIAEKNDCMRKMDILANKIEQYREDEETVRNALLTSQKLSDTKIKEAQDKADYLIKSAERKSRAILTEAEMATEREKDKFEALHAETAKLRSEIIALYKKHLAMVEEMPKEADVKAKREELDQKYPFEPVEDMIKAPVDDAEDVTEPLAEEPEVTVNADEDVKIRPDLKRERHDKFDKLQFGDNYDVE</sequence>
<comment type="similarity">
    <text evidence="2">Belongs to the DivIVA family.</text>
</comment>
<keyword evidence="5 7" id="KW-0175">Coiled coil</keyword>
<evidence type="ECO:0000313" key="10">
    <source>
        <dbReference type="Proteomes" id="UP000633365"/>
    </source>
</evidence>
<evidence type="ECO:0000256" key="8">
    <source>
        <dbReference type="SAM" id="MobiDB-lite"/>
    </source>
</evidence>
<evidence type="ECO:0000256" key="3">
    <source>
        <dbReference type="ARBA" id="ARBA00022490"/>
    </source>
</evidence>
<dbReference type="InterPro" id="IPR007793">
    <property type="entry name" value="DivIVA_fam"/>
</dbReference>
<keyword evidence="6" id="KW-0131">Cell cycle</keyword>
<comment type="caution">
    <text evidence="9">The sequence shown here is derived from an EMBL/GenBank/DDBJ whole genome shotgun (WGS) entry which is preliminary data.</text>
</comment>
<dbReference type="GO" id="GO:0005737">
    <property type="term" value="C:cytoplasm"/>
    <property type="evidence" value="ECO:0007669"/>
    <property type="project" value="UniProtKB-SubCell"/>
</dbReference>
<name>A0A934WR99_9FIRM</name>
<gene>
    <name evidence="9" type="ORF">JKK62_04765</name>
</gene>
<keyword evidence="3" id="KW-0963">Cytoplasm</keyword>
<dbReference type="Proteomes" id="UP000633365">
    <property type="component" value="Unassembled WGS sequence"/>
</dbReference>
<keyword evidence="4" id="KW-0132">Cell division</keyword>
<dbReference type="Gene3D" id="6.10.250.660">
    <property type="match status" value="1"/>
</dbReference>
<dbReference type="RefSeq" id="WP_186833026.1">
    <property type="nucleotide sequence ID" value="NZ_JAEQMG010000048.1"/>
</dbReference>
<evidence type="ECO:0000256" key="4">
    <source>
        <dbReference type="ARBA" id="ARBA00022618"/>
    </source>
</evidence>
<protein>
    <submittedName>
        <fullName evidence="9">DivIVA domain-containing protein</fullName>
    </submittedName>
</protein>
<feature type="region of interest" description="Disordered" evidence="8">
    <location>
        <begin position="166"/>
        <end position="207"/>
    </location>
</feature>
<organism evidence="9 10">
    <name type="scientific">Ruminococcus difficilis</name>
    <dbReference type="NCBI Taxonomy" id="2763069"/>
    <lineage>
        <taxon>Bacteria</taxon>
        <taxon>Bacillati</taxon>
        <taxon>Bacillota</taxon>
        <taxon>Clostridia</taxon>
        <taxon>Eubacteriales</taxon>
        <taxon>Oscillospiraceae</taxon>
        <taxon>Ruminococcus</taxon>
    </lineage>
</organism>